<name>A0AAV9M1Q2_9SOLN</name>
<dbReference type="EMBL" id="JAWPEI010000003">
    <property type="protein sequence ID" value="KAK4731812.1"/>
    <property type="molecule type" value="Genomic_DNA"/>
</dbReference>
<comment type="caution">
    <text evidence="2">The sequence shown here is derived from an EMBL/GenBank/DDBJ whole genome shotgun (WGS) entry which is preliminary data.</text>
</comment>
<proteinExistence type="predicted"/>
<accession>A0AAV9M1Q2</accession>
<organism evidence="2 3">
    <name type="scientific">Solanum pinnatisectum</name>
    <name type="common">tansyleaf nightshade</name>
    <dbReference type="NCBI Taxonomy" id="50273"/>
    <lineage>
        <taxon>Eukaryota</taxon>
        <taxon>Viridiplantae</taxon>
        <taxon>Streptophyta</taxon>
        <taxon>Embryophyta</taxon>
        <taxon>Tracheophyta</taxon>
        <taxon>Spermatophyta</taxon>
        <taxon>Magnoliopsida</taxon>
        <taxon>eudicotyledons</taxon>
        <taxon>Gunneridae</taxon>
        <taxon>Pentapetalae</taxon>
        <taxon>asterids</taxon>
        <taxon>lamiids</taxon>
        <taxon>Solanales</taxon>
        <taxon>Solanaceae</taxon>
        <taxon>Solanoideae</taxon>
        <taxon>Solaneae</taxon>
        <taxon>Solanum</taxon>
    </lineage>
</organism>
<dbReference type="Proteomes" id="UP001311915">
    <property type="component" value="Unassembled WGS sequence"/>
</dbReference>
<keyword evidence="3" id="KW-1185">Reference proteome</keyword>
<evidence type="ECO:0000256" key="1">
    <source>
        <dbReference type="SAM" id="MobiDB-lite"/>
    </source>
</evidence>
<evidence type="ECO:0000313" key="2">
    <source>
        <dbReference type="EMBL" id="KAK4731812.1"/>
    </source>
</evidence>
<reference evidence="2 3" key="1">
    <citation type="submission" date="2023-10" db="EMBL/GenBank/DDBJ databases">
        <title>Genome-Wide Identification Analysis in wild type Solanum Pinnatisectum Reveals Some Genes Defensing Phytophthora Infestans.</title>
        <authorList>
            <person name="Sun C."/>
        </authorList>
    </citation>
    <scope>NUCLEOTIDE SEQUENCE [LARGE SCALE GENOMIC DNA]</scope>
    <source>
        <strain evidence="2">LQN</strain>
        <tissue evidence="2">Leaf</tissue>
    </source>
</reference>
<gene>
    <name evidence="2" type="ORF">R3W88_024800</name>
</gene>
<evidence type="ECO:0000313" key="3">
    <source>
        <dbReference type="Proteomes" id="UP001311915"/>
    </source>
</evidence>
<sequence>MEPILKNIKAKTNDLSLSKNNYGKLLNERTMGGTEQLEATSHAQAEKFGGETDISSPNQQRNSLPQINVGNRGVTGDDHERDLVVQVSDGQRDQLATVAAKSGESVGEEHTSLTDANVMNLALVAAPFIKNSEQQVHHSDNVTEGKLVHNSNWSVVTKKNFSGVRIGSPIRNTMQQIVDSQATNSSARAIVPKEVP</sequence>
<dbReference type="AlphaFoldDB" id="A0AAV9M1Q2"/>
<protein>
    <submittedName>
        <fullName evidence="2">Uncharacterized protein</fullName>
    </submittedName>
</protein>
<feature type="compositionally biased region" description="Polar residues" evidence="1">
    <location>
        <begin position="53"/>
        <end position="69"/>
    </location>
</feature>
<feature type="region of interest" description="Disordered" evidence="1">
    <location>
        <begin position="49"/>
        <end position="78"/>
    </location>
</feature>